<evidence type="ECO:0000256" key="2">
    <source>
        <dbReference type="ARBA" id="ARBA00022448"/>
    </source>
</evidence>
<comment type="caution">
    <text evidence="8">The sequence shown here is derived from an EMBL/GenBank/DDBJ whole genome shotgun (WGS) entry which is preliminary data.</text>
</comment>
<evidence type="ECO:0000313" key="8">
    <source>
        <dbReference type="EMBL" id="NNM72859.1"/>
    </source>
</evidence>
<dbReference type="RefSeq" id="WP_171218381.1">
    <property type="nucleotide sequence ID" value="NZ_JABEPP010000003.1"/>
</dbReference>
<protein>
    <submittedName>
        <fullName evidence="8">ABC transporter ATP-binding protein</fullName>
    </submittedName>
</protein>
<dbReference type="PROSITE" id="PS50893">
    <property type="entry name" value="ABC_TRANSPORTER_2"/>
    <property type="match status" value="1"/>
</dbReference>
<evidence type="ECO:0000259" key="7">
    <source>
        <dbReference type="PROSITE" id="PS50893"/>
    </source>
</evidence>
<keyword evidence="4 8" id="KW-0067">ATP-binding</keyword>
<organism evidence="8 9">
    <name type="scientific">Enterovirga aerilata</name>
    <dbReference type="NCBI Taxonomy" id="2730920"/>
    <lineage>
        <taxon>Bacteria</taxon>
        <taxon>Pseudomonadati</taxon>
        <taxon>Pseudomonadota</taxon>
        <taxon>Alphaproteobacteria</taxon>
        <taxon>Hyphomicrobiales</taxon>
        <taxon>Methylobacteriaceae</taxon>
        <taxon>Enterovirga</taxon>
    </lineage>
</organism>
<evidence type="ECO:0000256" key="4">
    <source>
        <dbReference type="ARBA" id="ARBA00022840"/>
    </source>
</evidence>
<dbReference type="GO" id="GO:0005524">
    <property type="term" value="F:ATP binding"/>
    <property type="evidence" value="ECO:0007669"/>
    <property type="project" value="UniProtKB-KW"/>
</dbReference>
<comment type="similarity">
    <text evidence="1">Belongs to the ABC transporter superfamily.</text>
</comment>
<reference evidence="8 9" key="1">
    <citation type="submission" date="2020-04" db="EMBL/GenBank/DDBJ databases">
        <title>Enterovirga sp. isolate from soil.</title>
        <authorList>
            <person name="Chea S."/>
            <person name="Kim D.-U."/>
        </authorList>
    </citation>
    <scope>NUCLEOTIDE SEQUENCE [LARGE SCALE GENOMIC DNA]</scope>
    <source>
        <strain evidence="8 9">DB1703</strain>
    </source>
</reference>
<keyword evidence="9" id="KW-1185">Reference proteome</keyword>
<dbReference type="Gene3D" id="3.40.50.300">
    <property type="entry name" value="P-loop containing nucleotide triphosphate hydrolases"/>
    <property type="match status" value="1"/>
</dbReference>
<gene>
    <name evidence="8" type="ORF">HJG44_10775</name>
</gene>
<feature type="domain" description="ABC transporter" evidence="7">
    <location>
        <begin position="5"/>
        <end position="240"/>
    </location>
</feature>
<dbReference type="InterPro" id="IPR003593">
    <property type="entry name" value="AAA+_ATPase"/>
</dbReference>
<dbReference type="GO" id="GO:0016887">
    <property type="term" value="F:ATP hydrolysis activity"/>
    <property type="evidence" value="ECO:0007669"/>
    <property type="project" value="InterPro"/>
</dbReference>
<dbReference type="PROSITE" id="PS00211">
    <property type="entry name" value="ABC_TRANSPORTER_1"/>
    <property type="match status" value="1"/>
</dbReference>
<dbReference type="EMBL" id="JABEPP010000003">
    <property type="protein sequence ID" value="NNM72859.1"/>
    <property type="molecule type" value="Genomic_DNA"/>
</dbReference>
<evidence type="ECO:0000313" key="9">
    <source>
        <dbReference type="Proteomes" id="UP000564885"/>
    </source>
</evidence>
<dbReference type="InterPro" id="IPR003439">
    <property type="entry name" value="ABC_transporter-like_ATP-bd"/>
</dbReference>
<dbReference type="PANTHER" id="PTHR42794">
    <property type="entry name" value="HEMIN IMPORT ATP-BINDING PROTEIN HMUV"/>
    <property type="match status" value="1"/>
</dbReference>
<sequence>MTADLRIRDLSVRLGGRPVLSGVSLELRSGSFVAVVGPNGAGKTSLLRAIAGLVPHAGLIALGAENLDRLSARARARRIAYLPQGHEMHWPLPARDVVALGRFPHGAADPDRLGEADREAVAEAMRVTDTEAFADRAVTELSGGERARVALARVFAAGAPVILADEPTAALDPRHQIDVMSALRARARCGTLVIAVTHDLGLAARHADAVAVLEAGRLAAVGPPAEALAPDCLRRVFGIEAFIGTHQGAPVLVPWS</sequence>
<dbReference type="Pfam" id="PF00005">
    <property type="entry name" value="ABC_tran"/>
    <property type="match status" value="1"/>
</dbReference>
<evidence type="ECO:0000256" key="6">
    <source>
        <dbReference type="ARBA" id="ARBA00037066"/>
    </source>
</evidence>
<dbReference type="InterPro" id="IPR017871">
    <property type="entry name" value="ABC_transporter-like_CS"/>
</dbReference>
<evidence type="ECO:0000256" key="1">
    <source>
        <dbReference type="ARBA" id="ARBA00005417"/>
    </source>
</evidence>
<dbReference type="InterPro" id="IPR027417">
    <property type="entry name" value="P-loop_NTPase"/>
</dbReference>
<name>A0A849I8X0_9HYPH</name>
<dbReference type="SUPFAM" id="SSF52540">
    <property type="entry name" value="P-loop containing nucleoside triphosphate hydrolases"/>
    <property type="match status" value="1"/>
</dbReference>
<dbReference type="AlphaFoldDB" id="A0A849I8X0"/>
<comment type="function">
    <text evidence="6">Part of the ABC transporter complex HmuTUV involved in hemin import. Responsible for energy coupling to the transport system.</text>
</comment>
<proteinExistence type="inferred from homology"/>
<keyword evidence="2" id="KW-0813">Transport</keyword>
<evidence type="ECO:0000256" key="5">
    <source>
        <dbReference type="ARBA" id="ARBA00022967"/>
    </source>
</evidence>
<dbReference type="CDD" id="cd03214">
    <property type="entry name" value="ABC_Iron-Siderophores_B12_Hemin"/>
    <property type="match status" value="1"/>
</dbReference>
<keyword evidence="3" id="KW-0547">Nucleotide-binding</keyword>
<evidence type="ECO:0000256" key="3">
    <source>
        <dbReference type="ARBA" id="ARBA00022741"/>
    </source>
</evidence>
<accession>A0A849I8X0</accession>
<dbReference type="SMART" id="SM00382">
    <property type="entry name" value="AAA"/>
    <property type="match status" value="1"/>
</dbReference>
<dbReference type="PANTHER" id="PTHR42794:SF1">
    <property type="entry name" value="HEMIN IMPORT ATP-BINDING PROTEIN HMUV"/>
    <property type="match status" value="1"/>
</dbReference>
<keyword evidence="5" id="KW-1278">Translocase</keyword>
<dbReference type="Proteomes" id="UP000564885">
    <property type="component" value="Unassembled WGS sequence"/>
</dbReference>